<feature type="compositionally biased region" description="Polar residues" evidence="1">
    <location>
        <begin position="48"/>
        <end position="63"/>
    </location>
</feature>
<feature type="compositionally biased region" description="Acidic residues" evidence="1">
    <location>
        <begin position="209"/>
        <end position="221"/>
    </location>
</feature>
<feature type="region of interest" description="Disordered" evidence="1">
    <location>
        <begin position="123"/>
        <end position="160"/>
    </location>
</feature>
<dbReference type="Proteomes" id="UP000011607">
    <property type="component" value="Unassembled WGS sequence"/>
</dbReference>
<accession>M0LZF2</accession>
<name>M0LZF2_9EURY</name>
<dbReference type="EMBL" id="AOMA01000096">
    <property type="protein sequence ID" value="EMA38523.1"/>
    <property type="molecule type" value="Genomic_DNA"/>
</dbReference>
<feature type="compositionally biased region" description="Basic and acidic residues" evidence="1">
    <location>
        <begin position="222"/>
        <end position="233"/>
    </location>
</feature>
<organism evidence="2 3">
    <name type="scientific">Halobiforma nitratireducens JCM 10879</name>
    <dbReference type="NCBI Taxonomy" id="1227454"/>
    <lineage>
        <taxon>Archaea</taxon>
        <taxon>Methanobacteriati</taxon>
        <taxon>Methanobacteriota</taxon>
        <taxon>Stenosarchaea group</taxon>
        <taxon>Halobacteria</taxon>
        <taxon>Halobacteriales</taxon>
        <taxon>Natrialbaceae</taxon>
        <taxon>Halobiforma</taxon>
    </lineage>
</organism>
<feature type="compositionally biased region" description="Polar residues" evidence="1">
    <location>
        <begin position="1"/>
        <end position="12"/>
    </location>
</feature>
<keyword evidence="3" id="KW-1185">Reference proteome</keyword>
<dbReference type="eggNOG" id="ENOG502N5JC">
    <property type="taxonomic scope" value="Archaea"/>
</dbReference>
<feature type="compositionally biased region" description="Basic and acidic residues" evidence="1">
    <location>
        <begin position="13"/>
        <end position="25"/>
    </location>
</feature>
<feature type="region of interest" description="Disordered" evidence="1">
    <location>
        <begin position="1"/>
        <end position="96"/>
    </location>
</feature>
<comment type="caution">
    <text evidence="2">The sequence shown here is derived from an EMBL/GenBank/DDBJ whole genome shotgun (WGS) entry which is preliminary data.</text>
</comment>
<reference evidence="2 3" key="1">
    <citation type="journal article" date="2014" name="PLoS Genet.">
        <title>Phylogenetically driven sequencing of extremely halophilic archaea reveals strategies for static and dynamic osmo-response.</title>
        <authorList>
            <person name="Becker E.A."/>
            <person name="Seitzer P.M."/>
            <person name="Tritt A."/>
            <person name="Larsen D."/>
            <person name="Krusor M."/>
            <person name="Yao A.I."/>
            <person name="Wu D."/>
            <person name="Madern D."/>
            <person name="Eisen J.A."/>
            <person name="Darling A.E."/>
            <person name="Facciotti M.T."/>
        </authorList>
    </citation>
    <scope>NUCLEOTIDE SEQUENCE [LARGE SCALE GENOMIC DNA]</scope>
    <source>
        <strain evidence="2 3">JCM 10879</strain>
    </source>
</reference>
<sequence length="264" mass="28557">MNSGVNVGSTPHTRQEASPPKRSDARCACGATPHGYDDRRNEPACRSCATTRADNPPQYTTPGTRDASDRDRRARSSRPAEPANHEPYSCDAPGCTDWKGVVTPDGSHCRTCAARLECGVALEGDDGDDTADGYNTDHESNTNHGIDTADGTDTHDGDGRRLLDELEPRLATDGGRETTSPATFELTVEYTTMDGRRQRVTYRVTGADGTDDDAGESDDTEDARRITHERRDGEWRETSRLLISNLAVRLHGPAGRSGGYFAGS</sequence>
<proteinExistence type="predicted"/>
<dbReference type="RefSeq" id="WP_006672899.1">
    <property type="nucleotide sequence ID" value="NZ_AOMA01000096.1"/>
</dbReference>
<gene>
    <name evidence="2" type="ORF">C446_09920</name>
</gene>
<protein>
    <submittedName>
        <fullName evidence="2">Uncharacterized protein</fullName>
    </submittedName>
</protein>
<evidence type="ECO:0000313" key="3">
    <source>
        <dbReference type="Proteomes" id="UP000011607"/>
    </source>
</evidence>
<dbReference type="OrthoDB" id="167593at2157"/>
<evidence type="ECO:0000256" key="1">
    <source>
        <dbReference type="SAM" id="MobiDB-lite"/>
    </source>
</evidence>
<feature type="region of interest" description="Disordered" evidence="1">
    <location>
        <begin position="206"/>
        <end position="233"/>
    </location>
</feature>
<dbReference type="AlphaFoldDB" id="M0LZF2"/>
<evidence type="ECO:0000313" key="2">
    <source>
        <dbReference type="EMBL" id="EMA38523.1"/>
    </source>
</evidence>